<name>A0A845A0A0_9SPHN</name>
<sequence length="109" mass="13152">MDADGHFPPVVQRYFQWFARDVSNGKIVRSDHHVTDESQGVDVRRWHHVLFVLPGEEWRIDAMMQLKSIAERWTEAHEREEGRLLGYSEQENDWWIAYCKRNGTRFEYD</sequence>
<evidence type="ECO:0000313" key="2">
    <source>
        <dbReference type="Proteomes" id="UP000442714"/>
    </source>
</evidence>
<proteinExistence type="predicted"/>
<dbReference type="RefSeq" id="WP_160604831.1">
    <property type="nucleotide sequence ID" value="NZ_WTYX01000002.1"/>
</dbReference>
<evidence type="ECO:0000313" key="1">
    <source>
        <dbReference type="EMBL" id="MXO91109.1"/>
    </source>
</evidence>
<dbReference type="AlphaFoldDB" id="A0A845A0A0"/>
<reference evidence="1 2" key="1">
    <citation type="submission" date="2019-12" db="EMBL/GenBank/DDBJ databases">
        <title>Genomic-based taxomic classification of the family Erythrobacteraceae.</title>
        <authorList>
            <person name="Xu L."/>
        </authorList>
    </citation>
    <scope>NUCLEOTIDE SEQUENCE [LARGE SCALE GENOMIC DNA]</scope>
    <source>
        <strain evidence="1 2">KCTC 52763</strain>
    </source>
</reference>
<gene>
    <name evidence="1" type="ORF">GRI41_09770</name>
</gene>
<protein>
    <submittedName>
        <fullName evidence="1">Uncharacterized protein</fullName>
    </submittedName>
</protein>
<dbReference type="Proteomes" id="UP000442714">
    <property type="component" value="Unassembled WGS sequence"/>
</dbReference>
<dbReference type="OrthoDB" id="7355898at2"/>
<accession>A0A845A0A0</accession>
<keyword evidence="2" id="KW-1185">Reference proteome</keyword>
<dbReference type="EMBL" id="WTYX01000002">
    <property type="protein sequence ID" value="MXO91109.1"/>
    <property type="molecule type" value="Genomic_DNA"/>
</dbReference>
<comment type="caution">
    <text evidence="1">The sequence shown here is derived from an EMBL/GenBank/DDBJ whole genome shotgun (WGS) entry which is preliminary data.</text>
</comment>
<organism evidence="1 2">
    <name type="scientific">Pontixanthobacter aquaemixtae</name>
    <dbReference type="NCBI Taxonomy" id="1958940"/>
    <lineage>
        <taxon>Bacteria</taxon>
        <taxon>Pseudomonadati</taxon>
        <taxon>Pseudomonadota</taxon>
        <taxon>Alphaproteobacteria</taxon>
        <taxon>Sphingomonadales</taxon>
        <taxon>Erythrobacteraceae</taxon>
        <taxon>Pontixanthobacter</taxon>
    </lineage>
</organism>